<evidence type="ECO:0000313" key="1">
    <source>
        <dbReference type="EMBL" id="GFR19282.1"/>
    </source>
</evidence>
<accession>A0A8X6LSQ6</accession>
<organism evidence="1 2">
    <name type="scientific">Trichonephila clavata</name>
    <name type="common">Joro spider</name>
    <name type="synonym">Nephila clavata</name>
    <dbReference type="NCBI Taxonomy" id="2740835"/>
    <lineage>
        <taxon>Eukaryota</taxon>
        <taxon>Metazoa</taxon>
        <taxon>Ecdysozoa</taxon>
        <taxon>Arthropoda</taxon>
        <taxon>Chelicerata</taxon>
        <taxon>Arachnida</taxon>
        <taxon>Araneae</taxon>
        <taxon>Araneomorphae</taxon>
        <taxon>Entelegynae</taxon>
        <taxon>Araneoidea</taxon>
        <taxon>Nephilidae</taxon>
        <taxon>Trichonephila</taxon>
    </lineage>
</organism>
<proteinExistence type="predicted"/>
<gene>
    <name evidence="1" type="ORF">TNCT_98701</name>
</gene>
<sequence>MPQGGGEKEKIECKSKTITEDFGDLVPAFGRIISESSGMCVLFRILRQGFVSRLEIRAFELIKKKNVIKDSSFEACFKCSRRHYRIVFGKA</sequence>
<comment type="caution">
    <text evidence="1">The sequence shown here is derived from an EMBL/GenBank/DDBJ whole genome shotgun (WGS) entry which is preliminary data.</text>
</comment>
<name>A0A8X6LSQ6_TRICU</name>
<keyword evidence="2" id="KW-1185">Reference proteome</keyword>
<evidence type="ECO:0000313" key="2">
    <source>
        <dbReference type="Proteomes" id="UP000887116"/>
    </source>
</evidence>
<reference evidence="1" key="1">
    <citation type="submission" date="2020-07" db="EMBL/GenBank/DDBJ databases">
        <title>Multicomponent nature underlies the extraordinary mechanical properties of spider dragline silk.</title>
        <authorList>
            <person name="Kono N."/>
            <person name="Nakamura H."/>
            <person name="Mori M."/>
            <person name="Yoshida Y."/>
            <person name="Ohtoshi R."/>
            <person name="Malay A.D."/>
            <person name="Moran D.A.P."/>
            <person name="Tomita M."/>
            <person name="Numata K."/>
            <person name="Arakawa K."/>
        </authorList>
    </citation>
    <scope>NUCLEOTIDE SEQUENCE</scope>
</reference>
<dbReference type="EMBL" id="BMAO01037660">
    <property type="protein sequence ID" value="GFR19282.1"/>
    <property type="molecule type" value="Genomic_DNA"/>
</dbReference>
<dbReference type="Proteomes" id="UP000887116">
    <property type="component" value="Unassembled WGS sequence"/>
</dbReference>
<protein>
    <submittedName>
        <fullName evidence="1">Uncharacterized protein</fullName>
    </submittedName>
</protein>
<dbReference type="AlphaFoldDB" id="A0A8X6LSQ6"/>